<organism evidence="1">
    <name type="scientific">Timema poppense</name>
    <name type="common">Walking stick</name>
    <dbReference type="NCBI Taxonomy" id="170557"/>
    <lineage>
        <taxon>Eukaryota</taxon>
        <taxon>Metazoa</taxon>
        <taxon>Ecdysozoa</taxon>
        <taxon>Arthropoda</taxon>
        <taxon>Hexapoda</taxon>
        <taxon>Insecta</taxon>
        <taxon>Pterygota</taxon>
        <taxon>Neoptera</taxon>
        <taxon>Polyneoptera</taxon>
        <taxon>Phasmatodea</taxon>
        <taxon>Timematodea</taxon>
        <taxon>Timematoidea</taxon>
        <taxon>Timematidae</taxon>
        <taxon>Timema</taxon>
    </lineage>
</organism>
<reference evidence="1" key="1">
    <citation type="submission" date="2020-11" db="EMBL/GenBank/DDBJ databases">
        <authorList>
            <person name="Tran Van P."/>
        </authorList>
    </citation>
    <scope>NUCLEOTIDE SEQUENCE</scope>
</reference>
<dbReference type="AlphaFoldDB" id="A0A7R9D185"/>
<proteinExistence type="predicted"/>
<accession>A0A7R9D185</accession>
<dbReference type="EMBL" id="OD002824">
    <property type="protein sequence ID" value="CAD7406229.1"/>
    <property type="molecule type" value="Genomic_DNA"/>
</dbReference>
<protein>
    <submittedName>
        <fullName evidence="1">Uncharacterized protein</fullName>
    </submittedName>
</protein>
<evidence type="ECO:0000313" key="1">
    <source>
        <dbReference type="EMBL" id="CAD7406229.1"/>
    </source>
</evidence>
<name>A0A7R9D185_TIMPO</name>
<gene>
    <name evidence="1" type="ORF">TPSB3V08_LOCUS5336</name>
</gene>
<sequence>MFASQFRFPTSVSATLQHLRVMEFSLMVLPPQKCIPPNARRAEHPVFRVHPIRFPLGLNQGRLMDRANRRAESLQINEMASILFNYLKYPPKLMPEPSSEEIYELLGKDVSLAYLTYQRKLMDLMKKELGHIHLHIHLAFKFNQLIDRHIKLKVMIVILHLLTQLCRKHLPIKNLLWAWYSCPPLSPALAISAKASPKFTDYTTRPLLRVESSRKGRGLLKKIGVVRKHELTPKASSMYREATRFQKQAQLMKKRVQCFKSRLKLAEKFNNTDYFQNVIERVDKTIYNFICSQITNQKLKSRGRRFTHEDKILALSLLKQSAKGYKLLSKFFLHSHPEEHL</sequence>